<keyword evidence="1" id="KW-0175">Coiled coil</keyword>
<dbReference type="Proteomes" id="UP000829354">
    <property type="component" value="Chromosome X"/>
</dbReference>
<feature type="region of interest" description="Disordered" evidence="2">
    <location>
        <begin position="831"/>
        <end position="855"/>
    </location>
</feature>
<evidence type="ECO:0000313" key="4">
    <source>
        <dbReference type="Proteomes" id="UP000829354"/>
    </source>
</evidence>
<feature type="coiled-coil region" evidence="1">
    <location>
        <begin position="8"/>
        <end position="35"/>
    </location>
</feature>
<accession>A0AAE9FB41</accession>
<evidence type="ECO:0000256" key="1">
    <source>
        <dbReference type="SAM" id="Coils"/>
    </source>
</evidence>
<protein>
    <recommendedName>
        <fullName evidence="5">RING-type domain-containing protein</fullName>
    </recommendedName>
</protein>
<reference evidence="3 4" key="1">
    <citation type="submission" date="2022-04" db="EMBL/GenBank/DDBJ databases">
        <title>Chromosome-level reference genomes for two strains of Caenorhabditis briggsae: an improved platform for comparative genomics.</title>
        <authorList>
            <person name="Stevens L."/>
            <person name="Andersen E."/>
        </authorList>
    </citation>
    <scope>NUCLEOTIDE SEQUENCE [LARGE SCALE GENOMIC DNA]</scope>
    <source>
        <strain evidence="3">VX34</strain>
        <tissue evidence="3">Whole-organism</tissue>
    </source>
</reference>
<gene>
    <name evidence="3" type="ORF">L5515_017989</name>
</gene>
<evidence type="ECO:0000313" key="3">
    <source>
        <dbReference type="EMBL" id="UMM41969.1"/>
    </source>
</evidence>
<keyword evidence="4" id="KW-1185">Reference proteome</keyword>
<dbReference type="AlphaFoldDB" id="A0AAE9FB41"/>
<evidence type="ECO:0000256" key="2">
    <source>
        <dbReference type="SAM" id="MobiDB-lite"/>
    </source>
</evidence>
<organism evidence="3 4">
    <name type="scientific">Caenorhabditis briggsae</name>
    <dbReference type="NCBI Taxonomy" id="6238"/>
    <lineage>
        <taxon>Eukaryota</taxon>
        <taxon>Metazoa</taxon>
        <taxon>Ecdysozoa</taxon>
        <taxon>Nematoda</taxon>
        <taxon>Chromadorea</taxon>
        <taxon>Rhabditida</taxon>
        <taxon>Rhabditina</taxon>
        <taxon>Rhabditomorpha</taxon>
        <taxon>Rhabditoidea</taxon>
        <taxon>Rhabditidae</taxon>
        <taxon>Peloderinae</taxon>
        <taxon>Caenorhabditis</taxon>
    </lineage>
</organism>
<proteinExistence type="predicted"/>
<dbReference type="EMBL" id="CP092625">
    <property type="protein sequence ID" value="UMM41969.1"/>
    <property type="molecule type" value="Genomic_DNA"/>
</dbReference>
<evidence type="ECO:0008006" key="5">
    <source>
        <dbReference type="Google" id="ProtNLM"/>
    </source>
</evidence>
<sequence length="1086" mass="126990">MPRKKVNYKKGENRLAKLQKENARLRDQAESISMSILCQAVGAQMKYKEAQNDYNLFRTGQKSKNIYLRYVLLNRFMDEKSFFAEEALHILRIGPQHTKMRDDEKEREIQNFARQWKTQKEDESNCISLISEHTLKSALIDLNIYFSTITLVEDIDYRVMFNEHMSCFEKPIHYVDPKKKKVLTCGQAFYAIFIACCCGTNWNENVCSEHPDCKNDYQKLVIQIVSKYNGEHVSRTMFPFAMVQTEIEQLQRHCYFLAMKRANEKRAYAGRDYLFSDMKHDDQVGISSYKSVAEFYDLQYIQLDGGRVDAWIARFLLMAGWTKQFFAREETSGQCLLIIMMPLLLEFIPYGCQDVAHDFIPNFINEKLTDANCKLKYSWDSLCPQKLMSFYKKGVVTARGEQPVDWQLELNKRILISNRSLLPDNLKYNSNVPFFVIDDAHQKAFVKHNDGTEKEMPKNYLLDYERYSETVSLVRHPLRFFPAKDADGSFVPYFLESEVKIMFRRIAINKETGISPLRYTDYKDKENPPEVLGIYNFDNLKQLCKYVDVDVIKIMFVPDLVMKQTAQHAISNPYTPVTTLGFHGEVVMNDDQAVIHTYIRVLCGVNWKVVSSSQHFEGFRLRFLYTMENYTKGDRKTIKTMKFVNRNIEHLLEHKLFEEHPRTSDRGFLYEEYKFDDTIPGAEHKRKSAELEVPYLSQNEDILPIWQARIYMISAYITLFCQHSRCNKICMYDELHFLEDGLLSKIPEEAREQQAKFMSIVRNIWSPTKSKALRVVRESLASACNQNEHICNNCNHNESISKEFEESAVENHTKTETEPNPKTMPNTQVVTQTKKEDPTPAPKLFSTVFTPRTSPKKSAQKSISLETASFHSEKDIPLICKAILTPEIRRFHKREIEMPMAVFNTFKKHQKMKMDFMKNEYSRNMKKFNEHSKAVEADKKIRPLRDDDLHEYKKSVAKYMSILDFNTDRLIRTHDDSELLRIPAVPKLMANLLNTLNSRIPPTELIEEIDLRMLCCVCYGLLRDRFTRCSRCSNKVHSTCGNNWTELKIKCGWCRTNEETKINCDIKNNQFSSHFVKSNIVISPSA</sequence>
<name>A0AAE9FB41_CAEBR</name>